<name>A0A0D2N738_HYPSF</name>
<evidence type="ECO:0000256" key="4">
    <source>
        <dbReference type="ARBA" id="ARBA00022807"/>
    </source>
</evidence>
<keyword evidence="2 6" id="KW-0645">Protease</keyword>
<dbReference type="GO" id="GO:0006508">
    <property type="term" value="P:proteolysis"/>
    <property type="evidence" value="ECO:0007669"/>
    <property type="project" value="UniProtKB-KW"/>
</dbReference>
<dbReference type="InterPro" id="IPR001300">
    <property type="entry name" value="Peptidase_C2_calpain_cat"/>
</dbReference>
<feature type="active site" evidence="5 6">
    <location>
        <position position="73"/>
    </location>
</feature>
<dbReference type="PRINTS" id="PR00704">
    <property type="entry name" value="CALPAIN"/>
</dbReference>
<feature type="region of interest" description="Disordered" evidence="7">
    <location>
        <begin position="542"/>
        <end position="588"/>
    </location>
</feature>
<dbReference type="CDD" id="cd00044">
    <property type="entry name" value="CysPc"/>
    <property type="match status" value="1"/>
</dbReference>
<evidence type="ECO:0000256" key="7">
    <source>
        <dbReference type="SAM" id="MobiDB-lite"/>
    </source>
</evidence>
<dbReference type="InterPro" id="IPR000169">
    <property type="entry name" value="Pept_cys_AS"/>
</dbReference>
<evidence type="ECO:0000256" key="1">
    <source>
        <dbReference type="ARBA" id="ARBA00007623"/>
    </source>
</evidence>
<protein>
    <recommendedName>
        <fullName evidence="8">Calpain catalytic domain-containing protein</fullName>
    </recommendedName>
</protein>
<evidence type="ECO:0000256" key="3">
    <source>
        <dbReference type="ARBA" id="ARBA00022801"/>
    </source>
</evidence>
<accession>A0A0D2N738</accession>
<evidence type="ECO:0000313" key="9">
    <source>
        <dbReference type="EMBL" id="KJA14944.1"/>
    </source>
</evidence>
<dbReference type="PROSITE" id="PS50203">
    <property type="entry name" value="CALPAIN_CAT"/>
    <property type="match status" value="1"/>
</dbReference>
<dbReference type="Proteomes" id="UP000054270">
    <property type="component" value="Unassembled WGS sequence"/>
</dbReference>
<dbReference type="SUPFAM" id="SSF49758">
    <property type="entry name" value="Calpain large subunit, middle domain (domain III)"/>
    <property type="match status" value="1"/>
</dbReference>
<feature type="active site" evidence="5 6">
    <location>
        <position position="259"/>
    </location>
</feature>
<feature type="active site" evidence="5 6">
    <location>
        <position position="279"/>
    </location>
</feature>
<evidence type="ECO:0000313" key="10">
    <source>
        <dbReference type="Proteomes" id="UP000054270"/>
    </source>
</evidence>
<dbReference type="STRING" id="945553.A0A0D2N738"/>
<dbReference type="GO" id="GO:0004198">
    <property type="term" value="F:calcium-dependent cysteine-type endopeptidase activity"/>
    <property type="evidence" value="ECO:0007669"/>
    <property type="project" value="InterPro"/>
</dbReference>
<dbReference type="SMART" id="SM00230">
    <property type="entry name" value="CysPc"/>
    <property type="match status" value="1"/>
</dbReference>
<dbReference type="OMA" id="ENDASRC"/>
<keyword evidence="10" id="KW-1185">Reference proteome</keyword>
<dbReference type="InterPro" id="IPR036213">
    <property type="entry name" value="Calpain_III_sf"/>
</dbReference>
<feature type="compositionally biased region" description="Polar residues" evidence="7">
    <location>
        <begin position="542"/>
        <end position="567"/>
    </location>
</feature>
<reference evidence="10" key="1">
    <citation type="submission" date="2014-04" db="EMBL/GenBank/DDBJ databases">
        <title>Evolutionary Origins and Diversification of the Mycorrhizal Mutualists.</title>
        <authorList>
            <consortium name="DOE Joint Genome Institute"/>
            <consortium name="Mycorrhizal Genomics Consortium"/>
            <person name="Kohler A."/>
            <person name="Kuo A."/>
            <person name="Nagy L.G."/>
            <person name="Floudas D."/>
            <person name="Copeland A."/>
            <person name="Barry K.W."/>
            <person name="Cichocki N."/>
            <person name="Veneault-Fourrey C."/>
            <person name="LaButti K."/>
            <person name="Lindquist E.A."/>
            <person name="Lipzen A."/>
            <person name="Lundell T."/>
            <person name="Morin E."/>
            <person name="Murat C."/>
            <person name="Riley R."/>
            <person name="Ohm R."/>
            <person name="Sun H."/>
            <person name="Tunlid A."/>
            <person name="Henrissat B."/>
            <person name="Grigoriev I.V."/>
            <person name="Hibbett D.S."/>
            <person name="Martin F."/>
        </authorList>
    </citation>
    <scope>NUCLEOTIDE SEQUENCE [LARGE SCALE GENOMIC DNA]</scope>
    <source>
        <strain evidence="10">FD-334 SS-4</strain>
    </source>
</reference>
<dbReference type="EMBL" id="KN817660">
    <property type="protein sequence ID" value="KJA14944.1"/>
    <property type="molecule type" value="Genomic_DNA"/>
</dbReference>
<organism evidence="9 10">
    <name type="scientific">Hypholoma sublateritium (strain FD-334 SS-4)</name>
    <dbReference type="NCBI Taxonomy" id="945553"/>
    <lineage>
        <taxon>Eukaryota</taxon>
        <taxon>Fungi</taxon>
        <taxon>Dikarya</taxon>
        <taxon>Basidiomycota</taxon>
        <taxon>Agaricomycotina</taxon>
        <taxon>Agaricomycetes</taxon>
        <taxon>Agaricomycetidae</taxon>
        <taxon>Agaricales</taxon>
        <taxon>Agaricineae</taxon>
        <taxon>Strophariaceae</taxon>
        <taxon>Hypholoma</taxon>
    </lineage>
</organism>
<evidence type="ECO:0000256" key="6">
    <source>
        <dbReference type="PROSITE-ProRule" id="PRU00239"/>
    </source>
</evidence>
<dbReference type="PANTHER" id="PTHR10183:SF379">
    <property type="entry name" value="CALPAIN-5"/>
    <property type="match status" value="1"/>
</dbReference>
<dbReference type="InterPro" id="IPR038765">
    <property type="entry name" value="Papain-like_cys_pep_sf"/>
</dbReference>
<dbReference type="InterPro" id="IPR022684">
    <property type="entry name" value="Calpain_cysteine_protease"/>
</dbReference>
<dbReference type="SUPFAM" id="SSF54001">
    <property type="entry name" value="Cysteine proteinases"/>
    <property type="match status" value="1"/>
</dbReference>
<dbReference type="OrthoDB" id="424753at2759"/>
<evidence type="ECO:0000256" key="2">
    <source>
        <dbReference type="ARBA" id="ARBA00022670"/>
    </source>
</evidence>
<sequence>MRIAKECRTRNTKFRDIEFDLENDGTRCQHGLYSDGSKIPPDVRRVTEIFENPQFFKGGPNSNDIIQGALGDCWFLSALSTLTTAPELLQKLCIARDEEVGIYGFIFFRDSHWVNVIIDDQIFCNTPKFEELKKEEQELYHDDKEMYNNLTRQGGKGLVYAKSGSSGETWVPLFEKAYAKLHGDYLSLTGGTSSEGIEDLTGGISVNTKICDILDTDQFWREELMQLNNKTHLFGVSFQGLDKERSGTTATVQGLYGSHAYSVLRVKECRGKRFLVIRNPWGKSEWTGPWSDGSKEWNGDWIQVLQELDHVLGDDGEFVMEYADFLKTWQVVQRTRIFDSTWVMSSHWLSVPPPPLIHPWTHGKVSFHFTLPKASPVIVVLSQLDSRFFKFVDGVTSLSNIDFCVYKIDESDVKGTSQSPTFCQRSVSCELDLQAGNYVVYPRIDLVNVDERGYFDEGFKLWGKRKLSRVLAERTKGRAIASNYELGIRKKFIPVSISDLIELESSATESDFPENQTVTTIVNEHKKPSMEVSAANEAAGSITRSTPTGNLNSGAACSTGSADTMASDNEKKSEKVKLEVTGDDEDEPSITLGLKVYTKRDSVVVITGKLPSDKTVSPT</sequence>
<gene>
    <name evidence="9" type="ORF">HYPSUDRAFT_412380</name>
</gene>
<proteinExistence type="inferred from homology"/>
<comment type="similarity">
    <text evidence="1">Belongs to the peptidase C2 family.</text>
</comment>
<evidence type="ECO:0000256" key="5">
    <source>
        <dbReference type="PIRSR" id="PIRSR622684-1"/>
    </source>
</evidence>
<dbReference type="Gene3D" id="3.90.70.10">
    <property type="entry name" value="Cysteine proteinases"/>
    <property type="match status" value="1"/>
</dbReference>
<dbReference type="AlphaFoldDB" id="A0A0D2N738"/>
<dbReference type="PANTHER" id="PTHR10183">
    <property type="entry name" value="CALPAIN"/>
    <property type="match status" value="1"/>
</dbReference>
<keyword evidence="3 6" id="KW-0378">Hydrolase</keyword>
<dbReference type="Pfam" id="PF00648">
    <property type="entry name" value="Peptidase_C2"/>
    <property type="match status" value="1"/>
</dbReference>
<keyword evidence="4 6" id="KW-0788">Thiol protease</keyword>
<feature type="compositionally biased region" description="Basic and acidic residues" evidence="7">
    <location>
        <begin position="568"/>
        <end position="580"/>
    </location>
</feature>
<feature type="domain" description="Calpain catalytic" evidence="8">
    <location>
        <begin position="13"/>
        <end position="338"/>
    </location>
</feature>
<dbReference type="PROSITE" id="PS00139">
    <property type="entry name" value="THIOL_PROTEASE_CYS"/>
    <property type="match status" value="1"/>
</dbReference>
<evidence type="ECO:0000259" key="8">
    <source>
        <dbReference type="PROSITE" id="PS50203"/>
    </source>
</evidence>